<organism evidence="1 2">
    <name type="scientific">Paraburkholderia acidicola</name>
    <dbReference type="NCBI Taxonomy" id="1912599"/>
    <lineage>
        <taxon>Bacteria</taxon>
        <taxon>Pseudomonadati</taxon>
        <taxon>Pseudomonadota</taxon>
        <taxon>Betaproteobacteria</taxon>
        <taxon>Burkholderiales</taxon>
        <taxon>Burkholderiaceae</taxon>
        <taxon>Paraburkholderia</taxon>
    </lineage>
</organism>
<dbReference type="EMBL" id="JAOALG010000002">
    <property type="protein sequence ID" value="MEQ5843944.1"/>
    <property type="molecule type" value="Genomic_DNA"/>
</dbReference>
<name>A0ABV1LX96_9BURK</name>
<comment type="caution">
    <text evidence="1">The sequence shown here is derived from an EMBL/GenBank/DDBJ whole genome shotgun (WGS) entry which is preliminary data.</text>
</comment>
<accession>A0ABV1LX96</accession>
<dbReference type="RefSeq" id="WP_349545524.1">
    <property type="nucleotide sequence ID" value="NZ_JAOALG010000002.1"/>
</dbReference>
<protein>
    <submittedName>
        <fullName evidence="1">Uncharacterized protein</fullName>
    </submittedName>
</protein>
<keyword evidence="2" id="KW-1185">Reference proteome</keyword>
<proteinExistence type="predicted"/>
<evidence type="ECO:0000313" key="1">
    <source>
        <dbReference type="EMBL" id="MEQ5843944.1"/>
    </source>
</evidence>
<evidence type="ECO:0000313" key="2">
    <source>
        <dbReference type="Proteomes" id="UP001469089"/>
    </source>
</evidence>
<reference evidence="1 2" key="1">
    <citation type="journal article" date="2024" name="Chem. Sci.">
        <title>Discovery of a lagriamide polyketide by integrated genome mining, isotopic labeling, and untargeted metabolomics.</title>
        <authorList>
            <person name="Fergusson C.H."/>
            <person name="Saulog J."/>
            <person name="Paulo B.S."/>
            <person name="Wilson D.M."/>
            <person name="Liu D.Y."/>
            <person name="Morehouse N.J."/>
            <person name="Waterworth S."/>
            <person name="Barkei J."/>
            <person name="Gray C.A."/>
            <person name="Kwan J.C."/>
            <person name="Eustaquio A.S."/>
            <person name="Linington R.G."/>
        </authorList>
    </citation>
    <scope>NUCLEOTIDE SEQUENCE [LARGE SCALE GENOMIC DNA]</scope>
    <source>
        <strain evidence="1 2">RL17-338-BIF-B</strain>
    </source>
</reference>
<dbReference type="Proteomes" id="UP001469089">
    <property type="component" value="Unassembled WGS sequence"/>
</dbReference>
<sequence length="96" mass="10624">MTVSGYPQIYPPKTAERIGTRRLKRRTHPIAYSMTDQVAASQYCNPSRLASGESLRDIEELLAERPGALATPARAFTQDVLLLDIQIAECQFAATD</sequence>
<gene>
    <name evidence="1" type="ORF">N0A02_31255</name>
</gene>